<name>A0A2P2M516_RHIMU</name>
<organism evidence="1">
    <name type="scientific">Rhizophora mucronata</name>
    <name type="common">Asiatic mangrove</name>
    <dbReference type="NCBI Taxonomy" id="61149"/>
    <lineage>
        <taxon>Eukaryota</taxon>
        <taxon>Viridiplantae</taxon>
        <taxon>Streptophyta</taxon>
        <taxon>Embryophyta</taxon>
        <taxon>Tracheophyta</taxon>
        <taxon>Spermatophyta</taxon>
        <taxon>Magnoliopsida</taxon>
        <taxon>eudicotyledons</taxon>
        <taxon>Gunneridae</taxon>
        <taxon>Pentapetalae</taxon>
        <taxon>rosids</taxon>
        <taxon>fabids</taxon>
        <taxon>Malpighiales</taxon>
        <taxon>Rhizophoraceae</taxon>
        <taxon>Rhizophora</taxon>
    </lineage>
</organism>
<reference evidence="1" key="1">
    <citation type="submission" date="2018-02" db="EMBL/GenBank/DDBJ databases">
        <title>Rhizophora mucronata_Transcriptome.</title>
        <authorList>
            <person name="Meera S.P."/>
            <person name="Sreeshan A."/>
            <person name="Augustine A."/>
        </authorList>
    </citation>
    <scope>NUCLEOTIDE SEQUENCE</scope>
    <source>
        <tissue evidence="1">Leaf</tissue>
    </source>
</reference>
<dbReference type="EMBL" id="GGEC01044809">
    <property type="protein sequence ID" value="MBX25293.1"/>
    <property type="molecule type" value="Transcribed_RNA"/>
</dbReference>
<protein>
    <submittedName>
        <fullName evidence="1">Uncharacterized protein</fullName>
    </submittedName>
</protein>
<proteinExistence type="predicted"/>
<dbReference type="AlphaFoldDB" id="A0A2P2M516"/>
<accession>A0A2P2M516</accession>
<evidence type="ECO:0000313" key="1">
    <source>
        <dbReference type="EMBL" id="MBX25293.1"/>
    </source>
</evidence>
<sequence length="29" mass="3172">MIYLSTALTAHPSDLWCGGAETELPVECY</sequence>